<dbReference type="Proteomes" id="UP001238163">
    <property type="component" value="Unassembled WGS sequence"/>
</dbReference>
<evidence type="ECO:0000313" key="3">
    <source>
        <dbReference type="EMBL" id="MDQ0288135.1"/>
    </source>
</evidence>
<evidence type="ECO:0000256" key="2">
    <source>
        <dbReference type="SAM" id="Phobius"/>
    </source>
</evidence>
<dbReference type="RefSeq" id="WP_307259351.1">
    <property type="nucleotide sequence ID" value="NZ_JAUSVL010000001.1"/>
</dbReference>
<dbReference type="EMBL" id="JAUSVL010000001">
    <property type="protein sequence ID" value="MDQ0288135.1"/>
    <property type="molecule type" value="Genomic_DNA"/>
</dbReference>
<evidence type="ECO:0000313" key="4">
    <source>
        <dbReference type="Proteomes" id="UP001238163"/>
    </source>
</evidence>
<keyword evidence="2" id="KW-0472">Membrane</keyword>
<feature type="transmembrane region" description="Helical" evidence="2">
    <location>
        <begin position="167"/>
        <end position="185"/>
    </location>
</feature>
<keyword evidence="2" id="KW-0812">Transmembrane</keyword>
<reference evidence="3" key="1">
    <citation type="submission" date="2023-07" db="EMBL/GenBank/DDBJ databases">
        <title>Genomic Encyclopedia of Type Strains, Phase IV (KMG-IV): sequencing the most valuable type-strain genomes for metagenomic binning, comparative biology and taxonomic classification.</title>
        <authorList>
            <person name="Goeker M."/>
        </authorList>
    </citation>
    <scope>NUCLEOTIDE SEQUENCE</scope>
    <source>
        <strain evidence="3">DSM 24202</strain>
    </source>
</reference>
<keyword evidence="4" id="KW-1185">Reference proteome</keyword>
<protein>
    <submittedName>
        <fullName evidence="3">Uncharacterized protein</fullName>
    </submittedName>
</protein>
<comment type="caution">
    <text evidence="3">The sequence shown here is derived from an EMBL/GenBank/DDBJ whole genome shotgun (WGS) entry which is preliminary data.</text>
</comment>
<accession>A0AAE3VCT3</accession>
<feature type="compositionally biased region" description="Basic and acidic residues" evidence="1">
    <location>
        <begin position="365"/>
        <end position="375"/>
    </location>
</feature>
<organism evidence="3 4">
    <name type="scientific">Oligosphaera ethanolica</name>
    <dbReference type="NCBI Taxonomy" id="760260"/>
    <lineage>
        <taxon>Bacteria</taxon>
        <taxon>Pseudomonadati</taxon>
        <taxon>Lentisphaerota</taxon>
        <taxon>Oligosphaeria</taxon>
        <taxon>Oligosphaerales</taxon>
        <taxon>Oligosphaeraceae</taxon>
        <taxon>Oligosphaera</taxon>
    </lineage>
</organism>
<keyword evidence="2" id="KW-1133">Transmembrane helix</keyword>
<sequence>MILFKCACGLPGMAPDGSGGRQCNCGGCGALLTVPAESDPDCVLIYRNGLPEEGQVLTVEQFQGMVDAGELKANDLIWYQDIWMPLGEVFEMPEAGALAPVSGDDLAMHLAELPPMPLDGVTPAPLPVPKNKPKKARRIRPRKKIKFTLFRQFDQPGAKKRTVLVQVAYYAAVVVVLILGYNLGLGKILNYALHRPAYVLVCNGGTEDYDVRLLGQEKWVSAGGSTVFQDLYVSGTRHKTLEVAKSGGGEVLKRVKVPIKPGMDVVVNLDSKQEFAVYDLAAVGKLRLPGKDIASLEEELSTGKDPSSIFSLSSKIRGMAAPLLLERKTDEIITSHQYDLSKMPIYRSSDYLARTTAKAEKAAEKAKQDTEKAKDAGAAVPAAKKAEAGTPKRMLLPKVQQELKFQNVTLQYDPDKPRNDFSLNLDFKKAFHPMNAKTYVETRDETVEKKIGKKTTKTTVKTTVKTTINPIKGKTVAKVTFAQDKLEVSFSLPGKVDEEGRMSYNGNWSYYASMALAGKDKDNWRWNWKFTDTGKKKELTVDQSGKVKSTAK</sequence>
<name>A0AAE3VCT3_9BACT</name>
<dbReference type="AlphaFoldDB" id="A0AAE3VCT3"/>
<feature type="region of interest" description="Disordered" evidence="1">
    <location>
        <begin position="365"/>
        <end position="388"/>
    </location>
</feature>
<evidence type="ECO:0000256" key="1">
    <source>
        <dbReference type="SAM" id="MobiDB-lite"/>
    </source>
</evidence>
<gene>
    <name evidence="3" type="ORF">J3R75_000242</name>
</gene>
<proteinExistence type="predicted"/>